<gene>
    <name evidence="1" type="ORF">CORMATOL_00955</name>
</gene>
<dbReference type="HOGENOM" id="CLU_064676_0_0_11"/>
<comment type="caution">
    <text evidence="1">The sequence shown here is derived from an EMBL/GenBank/DDBJ whole genome shotgun (WGS) entry which is preliminary data.</text>
</comment>
<accession>C0E1V1</accession>
<evidence type="ECO:0000313" key="1">
    <source>
        <dbReference type="EMBL" id="EEG27492.1"/>
    </source>
</evidence>
<evidence type="ECO:0000313" key="2">
    <source>
        <dbReference type="Proteomes" id="UP000006247"/>
    </source>
</evidence>
<dbReference type="Gene3D" id="3.40.50.300">
    <property type="entry name" value="P-loop containing nucleotide triphosphate hydrolases"/>
    <property type="match status" value="1"/>
</dbReference>
<organism evidence="1 2">
    <name type="scientific">Corynebacterium matruchotii ATCC 33806</name>
    <dbReference type="NCBI Taxonomy" id="566549"/>
    <lineage>
        <taxon>Bacteria</taxon>
        <taxon>Bacillati</taxon>
        <taxon>Actinomycetota</taxon>
        <taxon>Actinomycetes</taxon>
        <taxon>Mycobacteriales</taxon>
        <taxon>Corynebacteriaceae</taxon>
        <taxon>Corynebacterium</taxon>
    </lineage>
</organism>
<sequence length="261" mass="30104">MNKLHGRVHKDYVEELAFEIINEAKGKVEFRLGRIFDEIIIDEVQDISREGLSVLEKLLYSREFDLFIVGDSRQSLIDSSLRSKKNKTADRLGLVKWYEKFENQGLLKIEHLAYTYRFNQAIAAFSDLIFEPTCGFAPTESRFKTCSGHDGIFLVDRKYMESYLETFSPVNLRYNKKSWANLEKVEFQNFGVVKGRTFDRVAIFATKPIQDFIGKGQYLKDKSACGFYVAVTRARYSVAIIMKSVPTTLNSNLGVKIWKPN</sequence>
<protein>
    <submittedName>
        <fullName evidence="1">Uncharacterized protein</fullName>
    </submittedName>
</protein>
<dbReference type="InterPro" id="IPR027417">
    <property type="entry name" value="P-loop_NTPase"/>
</dbReference>
<dbReference type="RefSeq" id="WP_005520439.1">
    <property type="nucleotide sequence ID" value="NZ_EQ973328.1"/>
</dbReference>
<dbReference type="SUPFAM" id="SSF52540">
    <property type="entry name" value="P-loop containing nucleoside triphosphate hydrolases"/>
    <property type="match status" value="1"/>
</dbReference>
<reference evidence="1 2" key="1">
    <citation type="submission" date="2009-01" db="EMBL/GenBank/DDBJ databases">
        <authorList>
            <person name="Fulton L."/>
            <person name="Clifton S."/>
            <person name="Chinwalla A.T."/>
            <person name="Mitreva M."/>
            <person name="Sodergren E."/>
            <person name="Weinstock G."/>
            <person name="Clifton S."/>
            <person name="Dooling D.J."/>
            <person name="Fulton B."/>
            <person name="Minx P."/>
            <person name="Pepin K.H."/>
            <person name="Johnson M."/>
            <person name="Bhonagiri V."/>
            <person name="Nash W.E."/>
            <person name="Mardis E.R."/>
            <person name="Wilson R.K."/>
        </authorList>
    </citation>
    <scope>NUCLEOTIDE SEQUENCE [LARGE SCALE GENOMIC DNA]</scope>
    <source>
        <strain evidence="1 2">ATCC 33806</strain>
    </source>
</reference>
<dbReference type="Proteomes" id="UP000006247">
    <property type="component" value="Unassembled WGS sequence"/>
</dbReference>
<name>C0E1V1_9CORY</name>
<dbReference type="AlphaFoldDB" id="C0E1V1"/>
<proteinExistence type="predicted"/>
<dbReference type="EMBL" id="ACEB01000015">
    <property type="protein sequence ID" value="EEG27492.1"/>
    <property type="molecule type" value="Genomic_DNA"/>
</dbReference>